<evidence type="ECO:0000259" key="8">
    <source>
        <dbReference type="Pfam" id="PF16363"/>
    </source>
</evidence>
<evidence type="ECO:0000256" key="7">
    <source>
        <dbReference type="RuleBase" id="RU004473"/>
    </source>
</evidence>
<dbReference type="CDD" id="cd05246">
    <property type="entry name" value="dTDP_GD_SDR_e"/>
    <property type="match status" value="1"/>
</dbReference>
<dbReference type="InterPro" id="IPR016040">
    <property type="entry name" value="NAD(P)-bd_dom"/>
</dbReference>
<comment type="caution">
    <text evidence="9">The sequence shown here is derived from an EMBL/GenBank/DDBJ whole genome shotgun (WGS) entry which is preliminary data.</text>
</comment>
<feature type="domain" description="NAD(P)-binding" evidence="8">
    <location>
        <begin position="4"/>
        <end position="304"/>
    </location>
</feature>
<dbReference type="GO" id="GO:0008460">
    <property type="term" value="F:dTDP-glucose 4,6-dehydratase activity"/>
    <property type="evidence" value="ECO:0007669"/>
    <property type="project" value="UniProtKB-EC"/>
</dbReference>
<dbReference type="AlphaFoldDB" id="A0A1G2DD31"/>
<evidence type="ECO:0000313" key="9">
    <source>
        <dbReference type="EMBL" id="OGZ11342.1"/>
    </source>
</evidence>
<keyword evidence="6 7" id="KW-0456">Lyase</keyword>
<dbReference type="Proteomes" id="UP000178636">
    <property type="component" value="Unassembled WGS sequence"/>
</dbReference>
<organism evidence="9 10">
    <name type="scientific">Candidatus Lloydbacteria bacterium RIFCSPHIGHO2_02_FULL_54_17</name>
    <dbReference type="NCBI Taxonomy" id="1798664"/>
    <lineage>
        <taxon>Bacteria</taxon>
        <taxon>Candidatus Lloydiibacteriota</taxon>
    </lineage>
</organism>
<dbReference type="InterPro" id="IPR005888">
    <property type="entry name" value="dTDP_Gluc_deHydtase"/>
</dbReference>
<accession>A0A1G2DD31</accession>
<dbReference type="EMBL" id="MHLO01000035">
    <property type="protein sequence ID" value="OGZ11342.1"/>
    <property type="molecule type" value="Genomic_DNA"/>
</dbReference>
<dbReference type="Pfam" id="PF16363">
    <property type="entry name" value="GDP_Man_Dehyd"/>
    <property type="match status" value="1"/>
</dbReference>
<evidence type="ECO:0000256" key="2">
    <source>
        <dbReference type="ARBA" id="ARBA00001911"/>
    </source>
</evidence>
<dbReference type="GO" id="GO:0009225">
    <property type="term" value="P:nucleotide-sugar metabolic process"/>
    <property type="evidence" value="ECO:0007669"/>
    <property type="project" value="InterPro"/>
</dbReference>
<reference evidence="9 10" key="1">
    <citation type="journal article" date="2016" name="Nat. Commun.">
        <title>Thousands of microbial genomes shed light on interconnected biogeochemical processes in an aquifer system.</title>
        <authorList>
            <person name="Anantharaman K."/>
            <person name="Brown C.T."/>
            <person name="Hug L.A."/>
            <person name="Sharon I."/>
            <person name="Castelle C.J."/>
            <person name="Probst A.J."/>
            <person name="Thomas B.C."/>
            <person name="Singh A."/>
            <person name="Wilkins M.J."/>
            <person name="Karaoz U."/>
            <person name="Brodie E.L."/>
            <person name="Williams K.H."/>
            <person name="Hubbard S.S."/>
            <person name="Banfield J.F."/>
        </authorList>
    </citation>
    <scope>NUCLEOTIDE SEQUENCE [LARGE SCALE GENOMIC DNA]</scope>
</reference>
<dbReference type="Gene3D" id="3.40.50.720">
    <property type="entry name" value="NAD(P)-binding Rossmann-like Domain"/>
    <property type="match status" value="1"/>
</dbReference>
<evidence type="ECO:0000313" key="10">
    <source>
        <dbReference type="Proteomes" id="UP000178636"/>
    </source>
</evidence>
<protein>
    <recommendedName>
        <fullName evidence="4 7">dTDP-glucose 4,6-dehydratase</fullName>
        <ecNumber evidence="4 7">4.2.1.46</ecNumber>
    </recommendedName>
</protein>
<keyword evidence="5" id="KW-0520">NAD</keyword>
<comment type="similarity">
    <text evidence="3 7">Belongs to the NAD(P)-dependent epimerase/dehydratase family. dTDP-glucose dehydratase subfamily.</text>
</comment>
<dbReference type="EC" id="4.2.1.46" evidence="4 7"/>
<evidence type="ECO:0000256" key="1">
    <source>
        <dbReference type="ARBA" id="ARBA00001539"/>
    </source>
</evidence>
<evidence type="ECO:0000256" key="3">
    <source>
        <dbReference type="ARBA" id="ARBA00008178"/>
    </source>
</evidence>
<gene>
    <name evidence="9" type="ORF">A3C93_05385</name>
</gene>
<comment type="catalytic activity">
    <reaction evidence="1 7">
        <text>dTDP-alpha-D-glucose = dTDP-4-dehydro-6-deoxy-alpha-D-glucose + H2O</text>
        <dbReference type="Rhea" id="RHEA:17221"/>
        <dbReference type="ChEBI" id="CHEBI:15377"/>
        <dbReference type="ChEBI" id="CHEBI:57477"/>
        <dbReference type="ChEBI" id="CHEBI:57649"/>
        <dbReference type="EC" id="4.2.1.46"/>
    </reaction>
</comment>
<dbReference type="PANTHER" id="PTHR43000">
    <property type="entry name" value="DTDP-D-GLUCOSE 4,6-DEHYDRATASE-RELATED"/>
    <property type="match status" value="1"/>
</dbReference>
<dbReference type="Gene3D" id="3.90.25.10">
    <property type="entry name" value="UDP-galactose 4-epimerase, domain 1"/>
    <property type="match status" value="1"/>
</dbReference>
<sequence length="344" mass="38771">MKLLITGGMGFIGSNFIRHVYNKYPSYFIINYDALTYAGNPENLSDIEALESVKGDDRRYVFVKGDIADAKAVHDVLEAYEPEVVVNFAAESHVDRSLVDSGEFIRSNIVGVQNLLQLARKYDVKFLQISTDEVYGDVETGYSTEESPMRPSNPYAASKAGADLLVQSYMRSHNAPVMIVRGSNNFGPYQYPEKLIPLAVTNIIEGATIPVHGNGKHIRTWLHTDDFAEGIDLVLHQAKNGSIYNIAGDEDSNLALLKRIAEYLGASHDKVLLHVGDRPGADMRYAPHAGRIERELGWTPKRTLVSSLPEIIDWYVENPDWWKKVKAKKEFSDHYEKQRQAKYY</sequence>
<evidence type="ECO:0000256" key="4">
    <source>
        <dbReference type="ARBA" id="ARBA00011990"/>
    </source>
</evidence>
<dbReference type="InterPro" id="IPR036291">
    <property type="entry name" value="NAD(P)-bd_dom_sf"/>
</dbReference>
<name>A0A1G2DD31_9BACT</name>
<evidence type="ECO:0000256" key="5">
    <source>
        <dbReference type="ARBA" id="ARBA00023027"/>
    </source>
</evidence>
<dbReference type="STRING" id="1798664.A3C93_05385"/>
<comment type="cofactor">
    <cofactor evidence="2 7">
        <name>NAD(+)</name>
        <dbReference type="ChEBI" id="CHEBI:57540"/>
    </cofactor>
</comment>
<dbReference type="NCBIfam" id="TIGR01181">
    <property type="entry name" value="dTDP_gluc_dehyt"/>
    <property type="match status" value="1"/>
</dbReference>
<evidence type="ECO:0000256" key="6">
    <source>
        <dbReference type="ARBA" id="ARBA00023239"/>
    </source>
</evidence>
<dbReference type="SUPFAM" id="SSF51735">
    <property type="entry name" value="NAD(P)-binding Rossmann-fold domains"/>
    <property type="match status" value="1"/>
</dbReference>
<proteinExistence type="inferred from homology"/>